<comment type="caution">
    <text evidence="2">The sequence shown here is derived from an EMBL/GenBank/DDBJ whole genome shotgun (WGS) entry which is preliminary data.</text>
</comment>
<organism evidence="2 3">
    <name type="scientific">Hymenobacter luteus</name>
    <dbReference type="NCBI Taxonomy" id="1411122"/>
    <lineage>
        <taxon>Bacteria</taxon>
        <taxon>Pseudomonadati</taxon>
        <taxon>Bacteroidota</taxon>
        <taxon>Cytophagia</taxon>
        <taxon>Cytophagales</taxon>
        <taxon>Hymenobacteraceae</taxon>
        <taxon>Hymenobacter</taxon>
    </lineage>
</organism>
<reference evidence="2 3" key="1">
    <citation type="submission" date="2020-08" db="EMBL/GenBank/DDBJ databases">
        <title>Genomic Encyclopedia of Type Strains, Phase IV (KMG-IV): sequencing the most valuable type-strain genomes for metagenomic binning, comparative biology and taxonomic classification.</title>
        <authorList>
            <person name="Goeker M."/>
        </authorList>
    </citation>
    <scope>NUCLEOTIDE SEQUENCE [LARGE SCALE GENOMIC DNA]</scope>
    <source>
        <strain evidence="2 3">DSM 26718</strain>
    </source>
</reference>
<dbReference type="EMBL" id="JACHGG010000002">
    <property type="protein sequence ID" value="MBB6058754.1"/>
    <property type="molecule type" value="Genomic_DNA"/>
</dbReference>
<feature type="compositionally biased region" description="Polar residues" evidence="1">
    <location>
        <begin position="46"/>
        <end position="63"/>
    </location>
</feature>
<gene>
    <name evidence="2" type="ORF">HNQ93_001600</name>
</gene>
<keyword evidence="3" id="KW-1185">Reference proteome</keyword>
<name>A0A7W9T0V4_9BACT</name>
<feature type="region of interest" description="Disordered" evidence="1">
    <location>
        <begin position="46"/>
        <end position="80"/>
    </location>
</feature>
<sequence length="213" mass="23690">MTANHQQILALLPRQLCMNAYPFIPCASVLLAVGVGFSACDSKPTHSNGATQLAQSPSKNSSADFMDPAPTPYNPRYKGGEGFVERKDIERIKVFTGNHQQDRSRVGYPQAFFVSRELLKRVLFPEEFNKGVATQQCNGLRIYLAQEKKGAEPYLVIVGTTYSESLQRNIDLLPTTNKDEVKGAAQVATYFMIQTDDKCPSNCDVDGRLYTKR</sequence>
<accession>A0A7W9T0V4</accession>
<protein>
    <submittedName>
        <fullName evidence="2">Uncharacterized protein</fullName>
    </submittedName>
</protein>
<dbReference type="AlphaFoldDB" id="A0A7W9T0V4"/>
<proteinExistence type="predicted"/>
<evidence type="ECO:0000313" key="2">
    <source>
        <dbReference type="EMBL" id="MBB6058754.1"/>
    </source>
</evidence>
<dbReference type="Proteomes" id="UP000532746">
    <property type="component" value="Unassembled WGS sequence"/>
</dbReference>
<dbReference type="RefSeq" id="WP_183403070.1">
    <property type="nucleotide sequence ID" value="NZ_JACHGG010000002.1"/>
</dbReference>
<evidence type="ECO:0000313" key="3">
    <source>
        <dbReference type="Proteomes" id="UP000532746"/>
    </source>
</evidence>
<evidence type="ECO:0000256" key="1">
    <source>
        <dbReference type="SAM" id="MobiDB-lite"/>
    </source>
</evidence>